<dbReference type="RefSeq" id="WP_229484195.1">
    <property type="nucleotide sequence ID" value="NZ_JAIVFQ010000008.1"/>
</dbReference>
<proteinExistence type="predicted"/>
<dbReference type="Proteomes" id="UP001199525">
    <property type="component" value="Unassembled WGS sequence"/>
</dbReference>
<comment type="caution">
    <text evidence="1">The sequence shown here is derived from an EMBL/GenBank/DDBJ whole genome shotgun (WGS) entry which is preliminary data.</text>
</comment>
<evidence type="ECO:0000313" key="1">
    <source>
        <dbReference type="EMBL" id="MCC5599193.1"/>
    </source>
</evidence>
<sequence length="56" mass="6296">MHIVRPVLFYPVHPCQRSLQLPLDYFPATSHAGFAVQPHVQQTSPPHSGVNFAVFQ</sequence>
<keyword evidence="2" id="KW-1185">Reference proteome</keyword>
<organism evidence="1 2">
    <name type="scientific">Nostoc favosum CHAB5714</name>
    <dbReference type="NCBI Taxonomy" id="2780399"/>
    <lineage>
        <taxon>Bacteria</taxon>
        <taxon>Bacillati</taxon>
        <taxon>Cyanobacteriota</taxon>
        <taxon>Cyanophyceae</taxon>
        <taxon>Nostocales</taxon>
        <taxon>Nostocaceae</taxon>
        <taxon>Nostoc</taxon>
        <taxon>Nostoc favosum</taxon>
    </lineage>
</organism>
<evidence type="ECO:0000313" key="2">
    <source>
        <dbReference type="Proteomes" id="UP001199525"/>
    </source>
</evidence>
<gene>
    <name evidence="1" type="ORF">LC586_08175</name>
</gene>
<reference evidence="1 2" key="1">
    <citation type="journal article" date="2021" name="Microorganisms">
        <title>Genome Evolution of Filamentous Cyanobacterium Nostoc Species: From Facultative Symbiosis to Free Living.</title>
        <authorList>
            <person name="Huo D."/>
            <person name="Li H."/>
            <person name="Cai F."/>
            <person name="Guo X."/>
            <person name="Qiao Z."/>
            <person name="Wang W."/>
            <person name="Yu G."/>
            <person name="Li R."/>
        </authorList>
    </citation>
    <scope>NUCLEOTIDE SEQUENCE [LARGE SCALE GENOMIC DNA]</scope>
    <source>
        <strain evidence="1 2">CHAB 5714</strain>
    </source>
</reference>
<protein>
    <submittedName>
        <fullName evidence="1">Uncharacterized protein</fullName>
    </submittedName>
</protein>
<dbReference type="EMBL" id="JAIVFQ010000008">
    <property type="protein sequence ID" value="MCC5599193.1"/>
    <property type="molecule type" value="Genomic_DNA"/>
</dbReference>
<name>A0ABS8I4T8_9NOSO</name>
<accession>A0ABS8I4T8</accession>